<dbReference type="EMBL" id="CADCTG010000248">
    <property type="protein sequence ID" value="CAA9273667.1"/>
    <property type="molecule type" value="Genomic_DNA"/>
</dbReference>
<feature type="compositionally biased region" description="Basic residues" evidence="1">
    <location>
        <begin position="160"/>
        <end position="175"/>
    </location>
</feature>
<proteinExistence type="predicted"/>
<gene>
    <name evidence="2" type="ORF">AVDCRST_MAG08-3343</name>
</gene>
<feature type="compositionally biased region" description="Basic and acidic residues" evidence="1">
    <location>
        <begin position="176"/>
        <end position="187"/>
    </location>
</feature>
<dbReference type="AlphaFoldDB" id="A0A6J4JAM7"/>
<feature type="compositionally biased region" description="Gly residues" evidence="1">
    <location>
        <begin position="221"/>
        <end position="232"/>
    </location>
</feature>
<feature type="compositionally biased region" description="Basic and acidic residues" evidence="1">
    <location>
        <begin position="250"/>
        <end position="260"/>
    </location>
</feature>
<feature type="non-terminal residue" evidence="2">
    <location>
        <position position="260"/>
    </location>
</feature>
<evidence type="ECO:0000256" key="1">
    <source>
        <dbReference type="SAM" id="MobiDB-lite"/>
    </source>
</evidence>
<feature type="compositionally biased region" description="Low complexity" evidence="1">
    <location>
        <begin position="127"/>
        <end position="145"/>
    </location>
</feature>
<organism evidence="2">
    <name type="scientific">uncultured Acetobacteraceae bacterium</name>
    <dbReference type="NCBI Taxonomy" id="169975"/>
    <lineage>
        <taxon>Bacteria</taxon>
        <taxon>Pseudomonadati</taxon>
        <taxon>Pseudomonadota</taxon>
        <taxon>Alphaproteobacteria</taxon>
        <taxon>Acetobacterales</taxon>
        <taxon>Acetobacteraceae</taxon>
        <taxon>environmental samples</taxon>
    </lineage>
</organism>
<feature type="compositionally biased region" description="Low complexity" evidence="1">
    <location>
        <begin position="194"/>
        <end position="205"/>
    </location>
</feature>
<sequence length="260" mass="27805">GYPAHDRARGAAQLRSGQRGGAERPSRSRRVLPHGGAARAARGHLQPLLVRGAGQGRSVLGQSLRLGLFRGHRVQAADLRLRRQCGRWRRRAGGDRLPHPRPHPPSQAARQGGVPHAHAERDGAGDAGRAAAGLGGPDRAQVPRPHLGRRGLQRLGARLDRRRPHRREPRGRRRGVHEEPRRADRGGVGRRGLGRPLLPGAGVRGAAPRHGDGAAVEGRARSGGGQDGGADAGRGRRERPAAPRKCQAHPRGERAGLQRL</sequence>
<protein>
    <submittedName>
        <fullName evidence="2">Ribulose-5-phosphate 4-epimerase and related epimerases and aldolases</fullName>
    </submittedName>
</protein>
<feature type="region of interest" description="Disordered" evidence="1">
    <location>
        <begin position="90"/>
        <end position="260"/>
    </location>
</feature>
<accession>A0A6J4JAM7</accession>
<reference evidence="2" key="1">
    <citation type="submission" date="2020-02" db="EMBL/GenBank/DDBJ databases">
        <authorList>
            <person name="Meier V. D."/>
        </authorList>
    </citation>
    <scope>NUCLEOTIDE SEQUENCE</scope>
    <source>
        <strain evidence="2">AVDCRST_MAG08</strain>
    </source>
</reference>
<name>A0A6J4JAM7_9PROT</name>
<feature type="region of interest" description="Disordered" evidence="1">
    <location>
        <begin position="1"/>
        <end position="39"/>
    </location>
</feature>
<feature type="non-terminal residue" evidence="2">
    <location>
        <position position="1"/>
    </location>
</feature>
<evidence type="ECO:0000313" key="2">
    <source>
        <dbReference type="EMBL" id="CAA9273667.1"/>
    </source>
</evidence>